<dbReference type="Pfam" id="PF07527">
    <property type="entry name" value="Hairy_orange"/>
    <property type="match status" value="1"/>
</dbReference>
<keyword evidence="3" id="KW-0238">DNA-binding</keyword>
<dbReference type="Gene3D" id="6.10.250.980">
    <property type="match status" value="1"/>
</dbReference>
<dbReference type="GO" id="GO:0003677">
    <property type="term" value="F:DNA binding"/>
    <property type="evidence" value="ECO:0007669"/>
    <property type="project" value="UniProtKB-KW"/>
</dbReference>
<keyword evidence="2" id="KW-0805">Transcription regulation</keyword>
<dbReference type="PROSITE" id="PS51054">
    <property type="entry name" value="ORANGE"/>
    <property type="match status" value="1"/>
</dbReference>
<evidence type="ECO:0000256" key="3">
    <source>
        <dbReference type="ARBA" id="ARBA00023125"/>
    </source>
</evidence>
<keyword evidence="10" id="KW-1185">Reference proteome</keyword>
<evidence type="ECO:0000256" key="4">
    <source>
        <dbReference type="ARBA" id="ARBA00023163"/>
    </source>
</evidence>
<dbReference type="SMART" id="SM00511">
    <property type="entry name" value="ORANGE"/>
    <property type="match status" value="1"/>
</dbReference>
<keyword evidence="4" id="KW-0804">Transcription</keyword>
<sequence>MISEADCEATVRLQANKPLMEKRRRARINQSLAVLKTLILDSARLEQNTKHSKLEKADILELTVRHLQRQRALGSAVLSKYRAGFQECTREVSRFLESSDLALTPGAPMPALDPTIKQRLLQHLDTCVAELDLDFGLSSAESNKDTVKAEADSEARPDSSTTGGDENNNGAPISVGGKTTPPSTGSPEPDLDATKSPSAANSNMLSVVQVIPSQLPDGQVVFLLPSHYVQLAAAAAASDVCSPATSSTETLWAMSNNKMCTDNNTSIAAIDESIDTESLSDQPIDFTVAKRNEAGMQSEGPVWRPW</sequence>
<dbReference type="PROSITE" id="PS50888">
    <property type="entry name" value="BHLH"/>
    <property type="match status" value="1"/>
</dbReference>
<comment type="subcellular location">
    <subcellularLocation>
        <location evidence="1">Nucleus</location>
    </subcellularLocation>
</comment>
<evidence type="ECO:0000256" key="2">
    <source>
        <dbReference type="ARBA" id="ARBA00023015"/>
    </source>
</evidence>
<comment type="caution">
    <text evidence="9">The sequence shown here is derived from an EMBL/GenBank/DDBJ whole genome shotgun (WGS) entry which is preliminary data.</text>
</comment>
<name>A0A6L2PDY5_COPFO</name>
<dbReference type="InterPro" id="IPR011598">
    <property type="entry name" value="bHLH_dom"/>
</dbReference>
<evidence type="ECO:0000256" key="5">
    <source>
        <dbReference type="ARBA" id="ARBA00023242"/>
    </source>
</evidence>
<feature type="region of interest" description="Disordered" evidence="6">
    <location>
        <begin position="142"/>
        <end position="198"/>
    </location>
</feature>
<dbReference type="InterPro" id="IPR050370">
    <property type="entry name" value="HES_HEY"/>
</dbReference>
<dbReference type="InterPro" id="IPR003650">
    <property type="entry name" value="Orange_dom"/>
</dbReference>
<organism evidence="9 10">
    <name type="scientific">Coptotermes formosanus</name>
    <name type="common">Formosan subterranean termite</name>
    <dbReference type="NCBI Taxonomy" id="36987"/>
    <lineage>
        <taxon>Eukaryota</taxon>
        <taxon>Metazoa</taxon>
        <taxon>Ecdysozoa</taxon>
        <taxon>Arthropoda</taxon>
        <taxon>Hexapoda</taxon>
        <taxon>Insecta</taxon>
        <taxon>Pterygota</taxon>
        <taxon>Neoptera</taxon>
        <taxon>Polyneoptera</taxon>
        <taxon>Dictyoptera</taxon>
        <taxon>Blattodea</taxon>
        <taxon>Blattoidea</taxon>
        <taxon>Termitoidae</taxon>
        <taxon>Rhinotermitidae</taxon>
        <taxon>Coptotermes</taxon>
    </lineage>
</organism>
<keyword evidence="5" id="KW-0539">Nucleus</keyword>
<dbReference type="GO" id="GO:0005634">
    <property type="term" value="C:nucleus"/>
    <property type="evidence" value="ECO:0007669"/>
    <property type="project" value="UniProtKB-SubCell"/>
</dbReference>
<dbReference type="InParanoid" id="A0A6L2PDY5"/>
<proteinExistence type="predicted"/>
<evidence type="ECO:0008006" key="11">
    <source>
        <dbReference type="Google" id="ProtNLM"/>
    </source>
</evidence>
<dbReference type="PANTHER" id="PTHR10985">
    <property type="entry name" value="BASIC HELIX-LOOP-HELIX TRANSCRIPTION FACTOR, HES-RELATED"/>
    <property type="match status" value="1"/>
</dbReference>
<accession>A0A6L2PDY5</accession>
<dbReference type="SMART" id="SM00353">
    <property type="entry name" value="HLH"/>
    <property type="match status" value="1"/>
</dbReference>
<dbReference type="InterPro" id="IPR036638">
    <property type="entry name" value="HLH_DNA-bd_sf"/>
</dbReference>
<dbReference type="Pfam" id="PF00010">
    <property type="entry name" value="HLH"/>
    <property type="match status" value="1"/>
</dbReference>
<evidence type="ECO:0000313" key="10">
    <source>
        <dbReference type="Proteomes" id="UP000502823"/>
    </source>
</evidence>
<dbReference type="GO" id="GO:0046983">
    <property type="term" value="F:protein dimerization activity"/>
    <property type="evidence" value="ECO:0007669"/>
    <property type="project" value="InterPro"/>
</dbReference>
<dbReference type="FunCoup" id="A0A6L2PDY5">
    <property type="interactions" value="16"/>
</dbReference>
<dbReference type="Gene3D" id="4.10.280.10">
    <property type="entry name" value="Helix-loop-helix DNA-binding domain"/>
    <property type="match status" value="1"/>
</dbReference>
<protein>
    <recommendedName>
        <fullName evidence="11">BHLH domain-containing protein</fullName>
    </recommendedName>
</protein>
<evidence type="ECO:0000256" key="1">
    <source>
        <dbReference type="ARBA" id="ARBA00004123"/>
    </source>
</evidence>
<dbReference type="SUPFAM" id="SSF47459">
    <property type="entry name" value="HLH, helix-loop-helix DNA-binding domain"/>
    <property type="match status" value="1"/>
</dbReference>
<dbReference type="SUPFAM" id="SSF158457">
    <property type="entry name" value="Orange domain-like"/>
    <property type="match status" value="1"/>
</dbReference>
<reference evidence="10" key="1">
    <citation type="submission" date="2020-01" db="EMBL/GenBank/DDBJ databases">
        <title>Draft genome sequence of the Termite Coptotermes fromosanus.</title>
        <authorList>
            <person name="Itakura S."/>
            <person name="Yosikawa Y."/>
            <person name="Umezawa K."/>
        </authorList>
    </citation>
    <scope>NUCLEOTIDE SEQUENCE [LARGE SCALE GENOMIC DNA]</scope>
</reference>
<feature type="compositionally biased region" description="Polar residues" evidence="6">
    <location>
        <begin position="158"/>
        <end position="171"/>
    </location>
</feature>
<dbReference type="CDD" id="cd11410">
    <property type="entry name" value="bHLH_O_HES"/>
    <property type="match status" value="1"/>
</dbReference>
<evidence type="ECO:0000259" key="8">
    <source>
        <dbReference type="PROSITE" id="PS51054"/>
    </source>
</evidence>
<evidence type="ECO:0000313" key="9">
    <source>
        <dbReference type="EMBL" id="GFG30779.1"/>
    </source>
</evidence>
<dbReference type="AlphaFoldDB" id="A0A6L2PDY5"/>
<dbReference type="GO" id="GO:0006355">
    <property type="term" value="P:regulation of DNA-templated transcription"/>
    <property type="evidence" value="ECO:0007669"/>
    <property type="project" value="InterPro"/>
</dbReference>
<evidence type="ECO:0000259" key="7">
    <source>
        <dbReference type="PROSITE" id="PS50888"/>
    </source>
</evidence>
<feature type="domain" description="Orange" evidence="8">
    <location>
        <begin position="81"/>
        <end position="124"/>
    </location>
</feature>
<dbReference type="EMBL" id="BLKM01000254">
    <property type="protein sequence ID" value="GFG30779.1"/>
    <property type="molecule type" value="Genomic_DNA"/>
</dbReference>
<dbReference type="Proteomes" id="UP000502823">
    <property type="component" value="Unassembled WGS sequence"/>
</dbReference>
<dbReference type="OrthoDB" id="6085656at2759"/>
<feature type="compositionally biased region" description="Basic and acidic residues" evidence="6">
    <location>
        <begin position="142"/>
        <end position="157"/>
    </location>
</feature>
<gene>
    <name evidence="9" type="ORF">Cfor_10859</name>
</gene>
<evidence type="ECO:0000256" key="6">
    <source>
        <dbReference type="SAM" id="MobiDB-lite"/>
    </source>
</evidence>
<feature type="domain" description="BHLH" evidence="7">
    <location>
        <begin position="12"/>
        <end position="70"/>
    </location>
</feature>